<dbReference type="InterPro" id="IPR029058">
    <property type="entry name" value="AB_hydrolase_fold"/>
</dbReference>
<dbReference type="SUPFAM" id="SSF53474">
    <property type="entry name" value="alpha/beta-Hydrolases"/>
    <property type="match status" value="1"/>
</dbReference>
<dbReference type="GO" id="GO:0016787">
    <property type="term" value="F:hydrolase activity"/>
    <property type="evidence" value="ECO:0007669"/>
    <property type="project" value="UniProtKB-KW"/>
</dbReference>
<evidence type="ECO:0000313" key="3">
    <source>
        <dbReference type="EMBL" id="CAD9349486.1"/>
    </source>
</evidence>
<evidence type="ECO:0000256" key="1">
    <source>
        <dbReference type="ARBA" id="ARBA00022801"/>
    </source>
</evidence>
<dbReference type="PANTHER" id="PTHR48081">
    <property type="entry name" value="AB HYDROLASE SUPERFAMILY PROTEIN C4A8.06C"/>
    <property type="match status" value="1"/>
</dbReference>
<dbReference type="Gene3D" id="3.40.50.1820">
    <property type="entry name" value="alpha/beta hydrolase"/>
    <property type="match status" value="1"/>
</dbReference>
<reference evidence="3" key="1">
    <citation type="submission" date="2021-01" db="EMBL/GenBank/DDBJ databases">
        <authorList>
            <person name="Corre E."/>
            <person name="Pelletier E."/>
            <person name="Niang G."/>
            <person name="Scheremetjew M."/>
            <person name="Finn R."/>
            <person name="Kale V."/>
            <person name="Holt S."/>
            <person name="Cochrane G."/>
            <person name="Meng A."/>
            <person name="Brown T."/>
            <person name="Cohen L."/>
        </authorList>
    </citation>
    <scope>NUCLEOTIDE SEQUENCE</scope>
    <source>
        <strain evidence="3">Pop2</strain>
    </source>
</reference>
<dbReference type="AlphaFoldDB" id="A0A7S1ZUJ4"/>
<accession>A0A7S1ZUJ4</accession>
<protein>
    <recommendedName>
        <fullName evidence="2">BD-FAE-like domain-containing protein</fullName>
    </recommendedName>
</protein>
<gene>
    <name evidence="3" type="ORF">DBRI1063_LOCUS20968</name>
</gene>
<dbReference type="InterPro" id="IPR049492">
    <property type="entry name" value="BD-FAE-like_dom"/>
</dbReference>
<dbReference type="PANTHER" id="PTHR48081:SF33">
    <property type="entry name" value="KYNURENINE FORMAMIDASE"/>
    <property type="match status" value="1"/>
</dbReference>
<keyword evidence="1" id="KW-0378">Hydrolase</keyword>
<feature type="domain" description="BD-FAE-like" evidence="2">
    <location>
        <begin position="69"/>
        <end position="196"/>
    </location>
</feature>
<dbReference type="EMBL" id="HBGN01032446">
    <property type="protein sequence ID" value="CAD9349486.1"/>
    <property type="molecule type" value="Transcribed_RNA"/>
</dbReference>
<name>A0A7S1ZUJ4_9STRA</name>
<dbReference type="InterPro" id="IPR050300">
    <property type="entry name" value="GDXG_lipolytic_enzyme"/>
</dbReference>
<dbReference type="Pfam" id="PF20434">
    <property type="entry name" value="BD-FAE"/>
    <property type="match status" value="1"/>
</dbReference>
<evidence type="ECO:0000259" key="2">
    <source>
        <dbReference type="Pfam" id="PF20434"/>
    </source>
</evidence>
<proteinExistence type="predicted"/>
<sequence>MTRALGALLPLSSQNKFRDNGGFRSLADTSVLLSTPLIALTKPHAAANFLKLSKSYEEIRYGSHDMQRMELYLPSSTTTSDNDVRGLVFFVHGGAWGSGMPWMYRLVALPFLEELRMAVVIVGYRTYPDANVSEQVDDLVSAAIEFARVKPDLIQKKKKYKNNTRGGDDTNEWLGNSIIGHSSGAHIAFLMLLKHLCLKSKLIKSQRNKLKEKEISKIDMSSLSSILGIDFDSFVGLSGPYDISHHFDYEAGRGVEEISPMKPACGHSREDFHVASPAILLTKLIAMNDILEEGTVQNDDGKNDDNADVDSLLQQYGSCCPSMFLPRILMVHGMEDGTVPFTATSEAARILRSCGVTNLDELYLAQTGHEDTVMHFMLGGEAKDGTLKWLKDEYCLNGKDDSTATSKKVMVSNQSRL</sequence>
<organism evidence="3">
    <name type="scientific">Ditylum brightwellii</name>
    <dbReference type="NCBI Taxonomy" id="49249"/>
    <lineage>
        <taxon>Eukaryota</taxon>
        <taxon>Sar</taxon>
        <taxon>Stramenopiles</taxon>
        <taxon>Ochrophyta</taxon>
        <taxon>Bacillariophyta</taxon>
        <taxon>Mediophyceae</taxon>
        <taxon>Lithodesmiophycidae</taxon>
        <taxon>Lithodesmiales</taxon>
        <taxon>Lithodesmiaceae</taxon>
        <taxon>Ditylum</taxon>
    </lineage>
</organism>